<evidence type="ECO:0000313" key="5">
    <source>
        <dbReference type="Proteomes" id="UP000517916"/>
    </source>
</evidence>
<dbReference type="InterPro" id="IPR011010">
    <property type="entry name" value="DNA_brk_join_enz"/>
</dbReference>
<dbReference type="Pfam" id="PF02899">
    <property type="entry name" value="Phage_int_SAM_1"/>
    <property type="match status" value="1"/>
</dbReference>
<dbReference type="Gene3D" id="1.10.150.130">
    <property type="match status" value="1"/>
</dbReference>
<protein>
    <recommendedName>
        <fullName evidence="3">Core-binding (CB) domain-containing protein</fullName>
    </recommendedName>
</protein>
<organism evidence="4 5">
    <name type="scientific">Kutzneria viridogrisea</name>
    <dbReference type="NCBI Taxonomy" id="47990"/>
    <lineage>
        <taxon>Bacteria</taxon>
        <taxon>Bacillati</taxon>
        <taxon>Actinomycetota</taxon>
        <taxon>Actinomycetes</taxon>
        <taxon>Pseudonocardiales</taxon>
        <taxon>Pseudonocardiaceae</taxon>
        <taxon>Kutzneria</taxon>
    </lineage>
</organism>
<accession>A0ABR6BY26</accession>
<dbReference type="Proteomes" id="UP000517916">
    <property type="component" value="Unassembled WGS sequence"/>
</dbReference>
<evidence type="ECO:0000256" key="1">
    <source>
        <dbReference type="ARBA" id="ARBA00023125"/>
    </source>
</evidence>
<reference evidence="4 5" key="1">
    <citation type="submission" date="2020-08" db="EMBL/GenBank/DDBJ databases">
        <title>Genomic Encyclopedia of Archaeal and Bacterial Type Strains, Phase II (KMG-II): from individual species to whole genera.</title>
        <authorList>
            <person name="Goeker M."/>
        </authorList>
    </citation>
    <scope>NUCLEOTIDE SEQUENCE [LARGE SCALE GENOMIC DNA]</scope>
    <source>
        <strain evidence="4 5">DSM 43850</strain>
    </source>
</reference>
<dbReference type="InterPro" id="IPR044068">
    <property type="entry name" value="CB"/>
</dbReference>
<gene>
    <name evidence="4" type="ORF">BC739_009073</name>
</gene>
<proteinExistence type="predicted"/>
<sequence>MELFFTDRSRVRAGTAVAGLEPDEVAGLFERRLVPDGMPILLDDAMRPVEPLSSWFRQLALAGRSPKTMRKYAYVGLRLQEFLAQRGLSFATATETDLLEYRLLRTRVQDQPVARSTWEVEATAINGLYGWLVDQQLVPARPWRRHGARDSWRNGVSRDLRVRHMTLEQYLYFRDVGLAG</sequence>
<dbReference type="SUPFAM" id="SSF56349">
    <property type="entry name" value="DNA breaking-rejoining enzymes"/>
    <property type="match status" value="1"/>
</dbReference>
<evidence type="ECO:0000313" key="4">
    <source>
        <dbReference type="EMBL" id="MBA8931814.1"/>
    </source>
</evidence>
<dbReference type="EMBL" id="JACJID010000010">
    <property type="protein sequence ID" value="MBA8931814.1"/>
    <property type="molecule type" value="Genomic_DNA"/>
</dbReference>
<evidence type="ECO:0000259" key="3">
    <source>
        <dbReference type="PROSITE" id="PS51900"/>
    </source>
</evidence>
<keyword evidence="5" id="KW-1185">Reference proteome</keyword>
<evidence type="ECO:0000256" key="2">
    <source>
        <dbReference type="PROSITE-ProRule" id="PRU01248"/>
    </source>
</evidence>
<dbReference type="PROSITE" id="PS51900">
    <property type="entry name" value="CB"/>
    <property type="match status" value="1"/>
</dbReference>
<feature type="domain" description="Core-binding (CB)" evidence="3">
    <location>
        <begin position="46"/>
        <end position="133"/>
    </location>
</feature>
<keyword evidence="1 2" id="KW-0238">DNA-binding</keyword>
<name>A0ABR6BY26_9PSEU</name>
<dbReference type="InterPro" id="IPR010998">
    <property type="entry name" value="Integrase_recombinase_N"/>
</dbReference>
<dbReference type="InterPro" id="IPR004107">
    <property type="entry name" value="Integrase_SAM-like_N"/>
</dbReference>
<comment type="caution">
    <text evidence="4">The sequence shown here is derived from an EMBL/GenBank/DDBJ whole genome shotgun (WGS) entry which is preliminary data.</text>
</comment>
<dbReference type="RefSeq" id="WP_182840494.1">
    <property type="nucleotide sequence ID" value="NZ_JACJID010000010.1"/>
</dbReference>